<dbReference type="HOGENOM" id="CLU_1260976_0_0_6"/>
<protein>
    <submittedName>
        <fullName evidence="1">Uncharacterized protein</fullName>
    </submittedName>
</protein>
<gene>
    <name evidence="1" type="ORF">THITH_00675</name>
</gene>
<dbReference type="AlphaFoldDB" id="W0DMY7"/>
<accession>W0DMY7</accession>
<dbReference type="KEGG" id="tti:THITH_00675"/>
<dbReference type="Proteomes" id="UP000005289">
    <property type="component" value="Chromosome"/>
</dbReference>
<organism evidence="1 2">
    <name type="scientific">Thioalkalivibrio paradoxus ARh 1</name>
    <dbReference type="NCBI Taxonomy" id="713585"/>
    <lineage>
        <taxon>Bacteria</taxon>
        <taxon>Pseudomonadati</taxon>
        <taxon>Pseudomonadota</taxon>
        <taxon>Gammaproteobacteria</taxon>
        <taxon>Chromatiales</taxon>
        <taxon>Ectothiorhodospiraceae</taxon>
        <taxon>Thioalkalivibrio</taxon>
    </lineage>
</organism>
<evidence type="ECO:0000313" key="1">
    <source>
        <dbReference type="EMBL" id="AHE99811.1"/>
    </source>
</evidence>
<dbReference type="EMBL" id="CP007029">
    <property type="protein sequence ID" value="AHE99811.1"/>
    <property type="molecule type" value="Genomic_DNA"/>
</dbReference>
<keyword evidence="2" id="KW-1185">Reference proteome</keyword>
<reference evidence="1 2" key="1">
    <citation type="submission" date="2013-12" db="EMBL/GenBank/DDBJ databases">
        <authorList>
            <consortium name="DOE Joint Genome Institute"/>
            <person name="Muyzer G."/>
            <person name="Huntemann M."/>
            <person name="Han J."/>
            <person name="Chen A."/>
            <person name="Kyrpides N."/>
            <person name="Mavromatis K."/>
            <person name="Markowitz V."/>
            <person name="Palaniappan K."/>
            <person name="Ivanova N."/>
            <person name="Schaumberg A."/>
            <person name="Pati A."/>
            <person name="Liolios K."/>
            <person name="Nordberg H.P."/>
            <person name="Cantor M.N."/>
            <person name="Hua S.X."/>
            <person name="Woyke T."/>
        </authorList>
    </citation>
    <scope>NUCLEOTIDE SEQUENCE [LARGE SCALE GENOMIC DNA]</scope>
    <source>
        <strain evidence="1 2">ARh 1</strain>
    </source>
</reference>
<evidence type="ECO:0000313" key="2">
    <source>
        <dbReference type="Proteomes" id="UP000005289"/>
    </source>
</evidence>
<name>W0DMY7_9GAMM</name>
<proteinExistence type="predicted"/>
<sequence>MLVEVSPTEGRQRRKLVYGELSMESLDETTAALDIPNSLGYAALLVFPLGMLLASWPKELPEGEVWVLGRGVEAWLAATLAGASEKTVRLLGLARERPTGDGLPEIEPLEARRDEAPALILNVSGGSIKDEQVGGKLQRKGILVSPDLHGAPLGYQCSIRPLVSQPDRDTLLRALDLITDWNVQDRHPNCFFQLSREDLAAAFIAPAFQLPVLSEGSLG</sequence>